<dbReference type="Proteomes" id="UP000030645">
    <property type="component" value="Unassembled WGS sequence"/>
</dbReference>
<organism evidence="1 2">
    <name type="scientific">Morus notabilis</name>
    <dbReference type="NCBI Taxonomy" id="981085"/>
    <lineage>
        <taxon>Eukaryota</taxon>
        <taxon>Viridiplantae</taxon>
        <taxon>Streptophyta</taxon>
        <taxon>Embryophyta</taxon>
        <taxon>Tracheophyta</taxon>
        <taxon>Spermatophyta</taxon>
        <taxon>Magnoliopsida</taxon>
        <taxon>eudicotyledons</taxon>
        <taxon>Gunneridae</taxon>
        <taxon>Pentapetalae</taxon>
        <taxon>rosids</taxon>
        <taxon>fabids</taxon>
        <taxon>Rosales</taxon>
        <taxon>Moraceae</taxon>
        <taxon>Moreae</taxon>
        <taxon>Morus</taxon>
    </lineage>
</organism>
<evidence type="ECO:0000313" key="1">
    <source>
        <dbReference type="EMBL" id="EXB54620.1"/>
    </source>
</evidence>
<name>W9R503_9ROSA</name>
<reference evidence="2" key="1">
    <citation type="submission" date="2013-01" db="EMBL/GenBank/DDBJ databases">
        <title>Draft Genome Sequence of a Mulberry Tree, Morus notabilis C.K. Schneid.</title>
        <authorList>
            <person name="He N."/>
            <person name="Zhao S."/>
        </authorList>
    </citation>
    <scope>NUCLEOTIDE SEQUENCE</scope>
</reference>
<accession>W9R503</accession>
<dbReference type="EMBL" id="KE344192">
    <property type="protein sequence ID" value="EXB54620.1"/>
    <property type="molecule type" value="Genomic_DNA"/>
</dbReference>
<gene>
    <name evidence="1" type="ORF">L484_019192</name>
</gene>
<protein>
    <submittedName>
        <fullName evidence="1">Uncharacterized protein</fullName>
    </submittedName>
</protein>
<keyword evidence="2" id="KW-1185">Reference proteome</keyword>
<sequence length="52" mass="6026">MKPSGLDFFRNNLETLLGLMNLFGEFFELGFLICISNQFSQQWQIDAETAYS</sequence>
<evidence type="ECO:0000313" key="2">
    <source>
        <dbReference type="Proteomes" id="UP000030645"/>
    </source>
</evidence>
<proteinExistence type="predicted"/>
<dbReference type="AlphaFoldDB" id="W9R503"/>